<evidence type="ECO:0000313" key="6">
    <source>
        <dbReference type="Proteomes" id="UP000235701"/>
    </source>
</evidence>
<dbReference type="PANTHER" id="PTHR46470">
    <property type="entry name" value="N-ACYLNEURAMINATE-9-PHOSPHATASE"/>
    <property type="match status" value="1"/>
</dbReference>
<protein>
    <submittedName>
        <fullName evidence="5">HAD family hydrolase</fullName>
    </submittedName>
</protein>
<dbReference type="GO" id="GO:0044281">
    <property type="term" value="P:small molecule metabolic process"/>
    <property type="evidence" value="ECO:0007669"/>
    <property type="project" value="UniProtKB-ARBA"/>
</dbReference>
<dbReference type="InterPro" id="IPR006439">
    <property type="entry name" value="HAD-SF_hydro_IA"/>
</dbReference>
<accession>A0A2N6UCE5</accession>
<dbReference type="InterPro" id="IPR023214">
    <property type="entry name" value="HAD_sf"/>
</dbReference>
<dbReference type="InterPro" id="IPR051400">
    <property type="entry name" value="HAD-like_hydrolase"/>
</dbReference>
<evidence type="ECO:0000256" key="1">
    <source>
        <dbReference type="ARBA" id="ARBA00001946"/>
    </source>
</evidence>
<evidence type="ECO:0000256" key="4">
    <source>
        <dbReference type="ARBA" id="ARBA00022842"/>
    </source>
</evidence>
<dbReference type="RefSeq" id="WP_070467556.1">
    <property type="nucleotide sequence ID" value="NZ_PNHQ01000023.1"/>
</dbReference>
<organism evidence="5 6">
    <name type="scientific">Aerococcus viridans</name>
    <dbReference type="NCBI Taxonomy" id="1377"/>
    <lineage>
        <taxon>Bacteria</taxon>
        <taxon>Bacillati</taxon>
        <taxon>Bacillota</taxon>
        <taxon>Bacilli</taxon>
        <taxon>Lactobacillales</taxon>
        <taxon>Aerococcaceae</taxon>
        <taxon>Aerococcus</taxon>
    </lineage>
</organism>
<dbReference type="SFLD" id="SFLDS00003">
    <property type="entry name" value="Haloacid_Dehalogenase"/>
    <property type="match status" value="1"/>
</dbReference>
<dbReference type="SFLD" id="SFLDG01129">
    <property type="entry name" value="C1.5:_HAD__Beta-PGM__Phosphata"/>
    <property type="match status" value="1"/>
</dbReference>
<keyword evidence="4" id="KW-0460">Magnesium</keyword>
<sequence length="237" mass="28335">MNIKAIGFDLDDTLYDRFDIYRNVFNLIEERYCALNITFDDFNMELQRISIEEYSLFSRGYKDKQTYKIDRVKRTYSYFGRSISNNLAKLFDVLYRFFRNKIMTREKVNEVLCRLKNETNLTIFILTNGPTVDQRDKIEVLQIEQYFPKDKVFISESVGWSKPSREIFKYVEDKLSISNEEILYIGDHYHNDIQAGKNCGWHTVFFNFENTNQPLAADYAVHDFSEFEKLLEKLNIL</sequence>
<gene>
    <name evidence="5" type="ORF">CJ191_08095</name>
</gene>
<keyword evidence="2" id="KW-0479">Metal-binding</keyword>
<keyword evidence="6" id="KW-1185">Reference proteome</keyword>
<dbReference type="EMBL" id="PNHQ01000023">
    <property type="protein sequence ID" value="PMC79206.1"/>
    <property type="molecule type" value="Genomic_DNA"/>
</dbReference>
<dbReference type="PRINTS" id="PR00413">
    <property type="entry name" value="HADHALOGNASE"/>
</dbReference>
<name>A0A2N6UCE5_9LACT</name>
<dbReference type="Gene3D" id="1.10.150.520">
    <property type="match status" value="1"/>
</dbReference>
<reference evidence="5 6" key="1">
    <citation type="submission" date="2017-09" db="EMBL/GenBank/DDBJ databases">
        <title>Bacterial strain isolated from the female urinary microbiota.</title>
        <authorList>
            <person name="Thomas-White K."/>
            <person name="Kumar N."/>
            <person name="Forster S."/>
            <person name="Putonti C."/>
            <person name="Lawley T."/>
            <person name="Wolfe A.J."/>
        </authorList>
    </citation>
    <scope>NUCLEOTIDE SEQUENCE [LARGE SCALE GENOMIC DNA]</scope>
    <source>
        <strain evidence="5 6">UMB0240</strain>
    </source>
</reference>
<evidence type="ECO:0000256" key="2">
    <source>
        <dbReference type="ARBA" id="ARBA00022723"/>
    </source>
</evidence>
<comment type="caution">
    <text evidence="5">The sequence shown here is derived from an EMBL/GenBank/DDBJ whole genome shotgun (WGS) entry which is preliminary data.</text>
</comment>
<dbReference type="InterPro" id="IPR036412">
    <property type="entry name" value="HAD-like_sf"/>
</dbReference>
<evidence type="ECO:0000313" key="5">
    <source>
        <dbReference type="EMBL" id="PMC79206.1"/>
    </source>
</evidence>
<dbReference type="PANTHER" id="PTHR46470:SF2">
    <property type="entry name" value="GLYCERALDEHYDE 3-PHOSPHATE PHOSPHATASE"/>
    <property type="match status" value="1"/>
</dbReference>
<evidence type="ECO:0000256" key="3">
    <source>
        <dbReference type="ARBA" id="ARBA00022801"/>
    </source>
</evidence>
<dbReference type="OrthoDB" id="25198at2"/>
<dbReference type="SUPFAM" id="SSF56784">
    <property type="entry name" value="HAD-like"/>
    <property type="match status" value="1"/>
</dbReference>
<dbReference type="Gene3D" id="3.40.50.1000">
    <property type="entry name" value="HAD superfamily/HAD-like"/>
    <property type="match status" value="1"/>
</dbReference>
<dbReference type="GO" id="GO:0016791">
    <property type="term" value="F:phosphatase activity"/>
    <property type="evidence" value="ECO:0007669"/>
    <property type="project" value="TreeGrafter"/>
</dbReference>
<comment type="cofactor">
    <cofactor evidence="1">
        <name>Mg(2+)</name>
        <dbReference type="ChEBI" id="CHEBI:18420"/>
    </cofactor>
</comment>
<keyword evidence="3 5" id="KW-0378">Hydrolase</keyword>
<dbReference type="GO" id="GO:0046872">
    <property type="term" value="F:metal ion binding"/>
    <property type="evidence" value="ECO:0007669"/>
    <property type="project" value="UniProtKB-KW"/>
</dbReference>
<dbReference type="NCBIfam" id="TIGR01549">
    <property type="entry name" value="HAD-SF-IA-v1"/>
    <property type="match status" value="1"/>
</dbReference>
<dbReference type="AlphaFoldDB" id="A0A2N6UCE5"/>
<dbReference type="Pfam" id="PF00702">
    <property type="entry name" value="Hydrolase"/>
    <property type="match status" value="1"/>
</dbReference>
<dbReference type="Proteomes" id="UP000235701">
    <property type="component" value="Unassembled WGS sequence"/>
</dbReference>
<proteinExistence type="predicted"/>